<proteinExistence type="predicted"/>
<sequence>MADSDLRDWPPGPSDFRLACEECHKRKIRCEAPQEGPGPQGACQACRVSHRTCLFSLKNKTGRPRKAKPTHLHQAPKTLSPQTLEPHVPGTGISASTCTITSPHSYGQRRDWASRTRQHVAGHRRPSAAGHYETPYIHSHHVGSASSKETPLGQLPWLTAGGNGTTGRSDFNPLLDSPCGGEIQVSMSPGFVQLGDDFVLEMPEVMTPEHLHLHIPDSSCNERPGLELGRLERPHNIGPGTTPSTGESSDGRDYGDFWRAGPALDGTGALRDNGDSTMSGDFFDTMRLCNEMNNVFQSRALDVTARADKRELSIVLANIEELGYKTAAVMRDAAGLSGLPSRQERYKRMLTRATVLGAVDTAADLVKHNLSIHNIQYSAVCGAENDGGPDSSTPDLSRDKNHDGDGGTCINSSTESLETVLSLVRLDYALLQFSRFLSANQCEGDGCHDPSGMAPGAGHDCPRGGGTSMLAKTAHTRAQLWALAKGIRKLCSATLPRMIMAPNTRPRSGIARTGAQILHMPSRWRCNHNVLSNHRMGSPCVPQGTTTRLTPADEAASSKAAYRNMEQQAFHEWPNEAGFDGLTEHRGPIELKVSGNIPAWAAGSLYRTGPGQCKVEDTKSGTFYTSHWFDGLAHTHRFDIVAEDGSAGAAGEPTVRVYYSSRRQSEKVTADIKAAGTLRSISFAQRTDPCVGLFSKFMSVFDRRPTLYNIGVTVNVDLPQFKRPPQPAVDVQGHRAASIVIGTDAGVMCEIDPKTMDPVDFPKHSKFHPDLKGPLGGAHGKLDPETGDYINYNLELGKQPMYRIFQVSAATGKTDILATISYKAAFIHSFFLTRNYVVLCVPVAHYQWKGGRIVWEGNLHDSLKPFDPAETCRWFVVDRHHGKGVVAEFASPAGFFFHTVNAFEDDDGDIFCEVTDYPNRYIVDGYYYDVILDRNGKATEFWTDGQQAHKSFPRLVRYRLRKKDFTTGSSSSGGGGGGGGNATSLPTPETVLEIPSPHAGDMPVINPHYRCRKHRYGYFLVSRVYSTLFDAIAKIDTETRELLQWEGPRGHTPGEAIFVPRPATAAAGGGMDGAVAPDEDDGVLLSVVLDGVNRTSYLLCLDARTMTELGRAECEFAVALGLHGRHVAAS</sequence>
<reference evidence="1 2" key="1">
    <citation type="journal article" date="2021" name="Nat. Commun.">
        <title>Genetic determinants of endophytism in the Arabidopsis root mycobiome.</title>
        <authorList>
            <person name="Mesny F."/>
            <person name="Miyauchi S."/>
            <person name="Thiergart T."/>
            <person name="Pickel B."/>
            <person name="Atanasova L."/>
            <person name="Karlsson M."/>
            <person name="Huettel B."/>
            <person name="Barry K.W."/>
            <person name="Haridas S."/>
            <person name="Chen C."/>
            <person name="Bauer D."/>
            <person name="Andreopoulos W."/>
            <person name="Pangilinan J."/>
            <person name="LaButti K."/>
            <person name="Riley R."/>
            <person name="Lipzen A."/>
            <person name="Clum A."/>
            <person name="Drula E."/>
            <person name="Henrissat B."/>
            <person name="Kohler A."/>
            <person name="Grigoriev I.V."/>
            <person name="Martin F.M."/>
            <person name="Hacquard S."/>
        </authorList>
    </citation>
    <scope>NUCLEOTIDE SEQUENCE [LARGE SCALE GENOMIC DNA]</scope>
    <source>
        <strain evidence="1 2">MPI-SDFR-AT-0079</strain>
    </source>
</reference>
<accession>A0ACB7PBZ4</accession>
<evidence type="ECO:0000313" key="1">
    <source>
        <dbReference type="EMBL" id="KAH6636356.1"/>
    </source>
</evidence>
<protein>
    <submittedName>
        <fullName evidence="1">Retinal pigment epithelial membrane protein-domain-containing protein</fullName>
    </submittedName>
</protein>
<name>A0ACB7PBZ4_9PEZI</name>
<dbReference type="Proteomes" id="UP000724584">
    <property type="component" value="Unassembled WGS sequence"/>
</dbReference>
<keyword evidence="2" id="KW-1185">Reference proteome</keyword>
<dbReference type="EMBL" id="JAGIZQ010000003">
    <property type="protein sequence ID" value="KAH6636356.1"/>
    <property type="molecule type" value="Genomic_DNA"/>
</dbReference>
<comment type="caution">
    <text evidence="1">The sequence shown here is derived from an EMBL/GenBank/DDBJ whole genome shotgun (WGS) entry which is preliminary data.</text>
</comment>
<organism evidence="1 2">
    <name type="scientific">Chaetomium tenue</name>
    <dbReference type="NCBI Taxonomy" id="1854479"/>
    <lineage>
        <taxon>Eukaryota</taxon>
        <taxon>Fungi</taxon>
        <taxon>Dikarya</taxon>
        <taxon>Ascomycota</taxon>
        <taxon>Pezizomycotina</taxon>
        <taxon>Sordariomycetes</taxon>
        <taxon>Sordariomycetidae</taxon>
        <taxon>Sordariales</taxon>
        <taxon>Chaetomiaceae</taxon>
        <taxon>Chaetomium</taxon>
    </lineage>
</organism>
<gene>
    <name evidence="1" type="ORF">F5144DRAFT_487891</name>
</gene>
<evidence type="ECO:0000313" key="2">
    <source>
        <dbReference type="Proteomes" id="UP000724584"/>
    </source>
</evidence>